<dbReference type="EMBL" id="QUNF01000014">
    <property type="protein sequence ID" value="REG84755.1"/>
    <property type="molecule type" value="Genomic_DNA"/>
</dbReference>
<keyword evidence="2" id="KW-1185">Reference proteome</keyword>
<dbReference type="AlphaFoldDB" id="A0A3E0DR24"/>
<name>A0A3E0DR24_9BACT</name>
<gene>
    <name evidence="1" type="ORF">C8N25_114104</name>
</gene>
<evidence type="ECO:0000313" key="1">
    <source>
        <dbReference type="EMBL" id="REG84755.1"/>
    </source>
</evidence>
<proteinExistence type="predicted"/>
<reference evidence="1 2" key="1">
    <citation type="submission" date="2018-08" db="EMBL/GenBank/DDBJ databases">
        <title>Genomic Encyclopedia of Archaeal and Bacterial Type Strains, Phase II (KMG-II): from individual species to whole genera.</title>
        <authorList>
            <person name="Goeker M."/>
        </authorList>
    </citation>
    <scope>NUCLEOTIDE SEQUENCE [LARGE SCALE GENOMIC DNA]</scope>
    <source>
        <strain evidence="1 2">DSM 15986</strain>
    </source>
</reference>
<sequence>MDINLSLKPYFLLISNSLKYFYKSVDFLPSPTYTASDLLAN</sequence>
<dbReference type="Proteomes" id="UP000256405">
    <property type="component" value="Unassembled WGS sequence"/>
</dbReference>
<evidence type="ECO:0000313" key="2">
    <source>
        <dbReference type="Proteomes" id="UP000256405"/>
    </source>
</evidence>
<comment type="caution">
    <text evidence="1">The sequence shown here is derived from an EMBL/GenBank/DDBJ whole genome shotgun (WGS) entry which is preliminary data.</text>
</comment>
<accession>A0A3E0DR24</accession>
<organism evidence="1 2">
    <name type="scientific">Algoriphagus antarcticus</name>
    <dbReference type="NCBI Taxonomy" id="238540"/>
    <lineage>
        <taxon>Bacteria</taxon>
        <taxon>Pseudomonadati</taxon>
        <taxon>Bacteroidota</taxon>
        <taxon>Cytophagia</taxon>
        <taxon>Cytophagales</taxon>
        <taxon>Cyclobacteriaceae</taxon>
        <taxon>Algoriphagus</taxon>
    </lineage>
</organism>
<protein>
    <submittedName>
        <fullName evidence="1">Uncharacterized protein</fullName>
    </submittedName>
</protein>